<dbReference type="PANTHER" id="PTHR46332:SF5">
    <property type="entry name" value="ASPARTATE BETA-HYDROXYLASE DOMAIN CONTAINING 2"/>
    <property type="match status" value="1"/>
</dbReference>
<organism evidence="5 6">
    <name type="scientific">Exilibacterium tricleocarpae</name>
    <dbReference type="NCBI Taxonomy" id="2591008"/>
    <lineage>
        <taxon>Bacteria</taxon>
        <taxon>Pseudomonadati</taxon>
        <taxon>Pseudomonadota</taxon>
        <taxon>Gammaproteobacteria</taxon>
        <taxon>Cellvibrionales</taxon>
        <taxon>Cellvibrionaceae</taxon>
        <taxon>Exilibacterium</taxon>
    </lineage>
</organism>
<dbReference type="PANTHER" id="PTHR46332">
    <property type="entry name" value="ASPARTATE BETA-HYDROXYLASE DOMAIN-CONTAINING PROTEIN 2"/>
    <property type="match status" value="1"/>
</dbReference>
<sequence length="326" mass="37254">MAVSPIGRRLGCFLIRDCAQMNRVGWNSTVENNQSGCHKSDHVAEAEIRKHIKNMNFAPISHYFKPALQQAYRDELTHSQFVLETIANIGNVALAERPALLILIMTDVIRKLTRHESAFFDCGTFPWITDVEKLYPSIVDEVEVALDNSEVIPAFQEIQKEQEEITCDEKWKVVLFKGYGEDIDKNLDLFPKTAQLLNHIPGWTTGMFSILLPGKEIPAHVGPYAGVLRYHLGLKIPDNCGISVRGEVRTWQEGKSLVFDDSFEHFAWNRSGKKRVVLFVDFLRPLPFPLNLLNEWVVLEVMNNSDFIRGLVDNLHKYKALHELLN</sequence>
<keyword evidence="6" id="KW-1185">Reference proteome</keyword>
<dbReference type="OrthoDB" id="21665at2"/>
<dbReference type="EMBL" id="VHSG01000003">
    <property type="protein sequence ID" value="TQV85752.1"/>
    <property type="molecule type" value="Genomic_DNA"/>
</dbReference>
<accession>A0A545U8F6</accession>
<evidence type="ECO:0000256" key="2">
    <source>
        <dbReference type="ARBA" id="ARBA00022964"/>
    </source>
</evidence>
<gene>
    <name evidence="5" type="ORF">FKG94_02605</name>
</gene>
<comment type="similarity">
    <text evidence="1">Belongs to the aspartyl/asparaginyl beta-hydroxylase family.</text>
</comment>
<reference evidence="5 6" key="1">
    <citation type="submission" date="2019-06" db="EMBL/GenBank/DDBJ databases">
        <title>Whole genome sequence for Cellvibrionaceae sp. R142.</title>
        <authorList>
            <person name="Wang G."/>
        </authorList>
    </citation>
    <scope>NUCLEOTIDE SEQUENCE [LARGE SCALE GENOMIC DNA]</scope>
    <source>
        <strain evidence="5 6">R142</strain>
    </source>
</reference>
<dbReference type="InterPro" id="IPR051821">
    <property type="entry name" value="Asp/Asn_beta-hydroxylase"/>
</dbReference>
<evidence type="ECO:0000313" key="6">
    <source>
        <dbReference type="Proteomes" id="UP000319732"/>
    </source>
</evidence>
<proteinExistence type="inferred from homology"/>
<feature type="domain" description="Aspartyl/asparaginy/proline hydroxylase" evidence="4">
    <location>
        <begin position="134"/>
        <end position="285"/>
    </location>
</feature>
<keyword evidence="3" id="KW-0560">Oxidoreductase</keyword>
<dbReference type="SUPFAM" id="SSF51197">
    <property type="entry name" value="Clavaminate synthase-like"/>
    <property type="match status" value="1"/>
</dbReference>
<evidence type="ECO:0000313" key="5">
    <source>
        <dbReference type="EMBL" id="TQV85752.1"/>
    </source>
</evidence>
<evidence type="ECO:0000256" key="3">
    <source>
        <dbReference type="ARBA" id="ARBA00023002"/>
    </source>
</evidence>
<dbReference type="GO" id="GO:0016020">
    <property type="term" value="C:membrane"/>
    <property type="evidence" value="ECO:0007669"/>
    <property type="project" value="TreeGrafter"/>
</dbReference>
<protein>
    <submittedName>
        <fullName evidence="5">Aspartyl/asparaginyl beta-hydroxylase domain-containing protein</fullName>
    </submittedName>
</protein>
<dbReference type="AlphaFoldDB" id="A0A545U8F6"/>
<dbReference type="GO" id="GO:0051213">
    <property type="term" value="F:dioxygenase activity"/>
    <property type="evidence" value="ECO:0007669"/>
    <property type="project" value="UniProtKB-KW"/>
</dbReference>
<dbReference type="InterPro" id="IPR007803">
    <property type="entry name" value="Asp/Arg/Pro-Hydrxlase"/>
</dbReference>
<dbReference type="Proteomes" id="UP000319732">
    <property type="component" value="Unassembled WGS sequence"/>
</dbReference>
<name>A0A545U8F6_9GAMM</name>
<evidence type="ECO:0000259" key="4">
    <source>
        <dbReference type="Pfam" id="PF05118"/>
    </source>
</evidence>
<dbReference type="Pfam" id="PF05118">
    <property type="entry name" value="Asp_Arg_Hydrox"/>
    <property type="match status" value="1"/>
</dbReference>
<comment type="caution">
    <text evidence="5">The sequence shown here is derived from an EMBL/GenBank/DDBJ whole genome shotgun (WGS) entry which is preliminary data.</text>
</comment>
<dbReference type="Gene3D" id="2.60.120.330">
    <property type="entry name" value="B-lactam Antibiotic, Isopenicillin N Synthase, Chain"/>
    <property type="match status" value="1"/>
</dbReference>
<keyword evidence="2" id="KW-0223">Dioxygenase</keyword>
<dbReference type="InterPro" id="IPR027443">
    <property type="entry name" value="IPNS-like_sf"/>
</dbReference>
<evidence type="ECO:0000256" key="1">
    <source>
        <dbReference type="ARBA" id="ARBA00007730"/>
    </source>
</evidence>